<evidence type="ECO:0000256" key="3">
    <source>
        <dbReference type="ARBA" id="ARBA00023004"/>
    </source>
</evidence>
<dbReference type="GO" id="GO:0016705">
    <property type="term" value="F:oxidoreductase activity, acting on paired donors, with incorporation or reduction of molecular oxygen"/>
    <property type="evidence" value="ECO:0007669"/>
    <property type="project" value="InterPro"/>
</dbReference>
<dbReference type="Pfam" id="PF00067">
    <property type="entry name" value="p450"/>
    <property type="match status" value="1"/>
</dbReference>
<protein>
    <submittedName>
        <fullName evidence="6">Cytochrome p450</fullName>
    </submittedName>
</protein>
<dbReference type="PANTHER" id="PTHR24305:SF222">
    <property type="entry name" value="CYTOCHROME P450 MONOOXYGENASE STCS"/>
    <property type="match status" value="1"/>
</dbReference>
<dbReference type="PRINTS" id="PR00463">
    <property type="entry name" value="EP450I"/>
</dbReference>
<dbReference type="GO" id="GO:0020037">
    <property type="term" value="F:heme binding"/>
    <property type="evidence" value="ECO:0007669"/>
    <property type="project" value="InterPro"/>
</dbReference>
<evidence type="ECO:0000256" key="2">
    <source>
        <dbReference type="ARBA" id="ARBA00022723"/>
    </source>
</evidence>
<keyword evidence="7" id="KW-1185">Reference proteome</keyword>
<name>A0AAJ0FIL6_9PEZI</name>
<dbReference type="Proteomes" id="UP001244011">
    <property type="component" value="Unassembled WGS sequence"/>
</dbReference>
<dbReference type="PRINTS" id="PR00385">
    <property type="entry name" value="P450"/>
</dbReference>
<dbReference type="AlphaFoldDB" id="A0AAJ0FIL6"/>
<dbReference type="InterPro" id="IPR036396">
    <property type="entry name" value="Cyt_P450_sf"/>
</dbReference>
<dbReference type="GeneID" id="85313516"/>
<feature type="binding site" description="axial binding residue" evidence="4">
    <location>
        <position position="488"/>
    </location>
    <ligand>
        <name>heme</name>
        <dbReference type="ChEBI" id="CHEBI:30413"/>
    </ligand>
    <ligandPart>
        <name>Fe</name>
        <dbReference type="ChEBI" id="CHEBI:18248"/>
    </ligandPart>
</feature>
<feature type="compositionally biased region" description="Basic and acidic residues" evidence="5">
    <location>
        <begin position="457"/>
        <end position="467"/>
    </location>
</feature>
<evidence type="ECO:0000313" key="7">
    <source>
        <dbReference type="Proteomes" id="UP001244011"/>
    </source>
</evidence>
<keyword evidence="3 4" id="KW-0408">Iron</keyword>
<reference evidence="6" key="1">
    <citation type="submission" date="2023-06" db="EMBL/GenBank/DDBJ databases">
        <title>Genome-scale phylogeny and comparative genomics of the fungal order Sordariales.</title>
        <authorList>
            <consortium name="Lawrence Berkeley National Laboratory"/>
            <person name="Hensen N."/>
            <person name="Bonometti L."/>
            <person name="Westerberg I."/>
            <person name="Brannstrom I.O."/>
            <person name="Guillou S."/>
            <person name="Cros-Aarteil S."/>
            <person name="Calhoun S."/>
            <person name="Haridas S."/>
            <person name="Kuo A."/>
            <person name="Mondo S."/>
            <person name="Pangilinan J."/>
            <person name="Riley R."/>
            <person name="Labutti K."/>
            <person name="Andreopoulos B."/>
            <person name="Lipzen A."/>
            <person name="Chen C."/>
            <person name="Yanf M."/>
            <person name="Daum C."/>
            <person name="Ng V."/>
            <person name="Clum A."/>
            <person name="Steindorff A."/>
            <person name="Ohm R."/>
            <person name="Martin F."/>
            <person name="Silar P."/>
            <person name="Natvig D."/>
            <person name="Lalanne C."/>
            <person name="Gautier V."/>
            <person name="Ament-Velasquez S.L."/>
            <person name="Kruys A."/>
            <person name="Hutchinson M.I."/>
            <person name="Powell A.J."/>
            <person name="Barry K."/>
            <person name="Miller A.N."/>
            <person name="Grigoriev I.V."/>
            <person name="Debuchy R."/>
            <person name="Gladieux P."/>
            <person name="Thoren M.H."/>
            <person name="Johannesson H."/>
        </authorList>
    </citation>
    <scope>NUCLEOTIDE SEQUENCE</scope>
    <source>
        <strain evidence="6">8032-3</strain>
    </source>
</reference>
<dbReference type="InterPro" id="IPR050121">
    <property type="entry name" value="Cytochrome_P450_monoxygenase"/>
</dbReference>
<keyword evidence="2 4" id="KW-0479">Metal-binding</keyword>
<evidence type="ECO:0000256" key="4">
    <source>
        <dbReference type="PIRSR" id="PIRSR602401-1"/>
    </source>
</evidence>
<dbReference type="GO" id="GO:0004497">
    <property type="term" value="F:monooxygenase activity"/>
    <property type="evidence" value="ECO:0007669"/>
    <property type="project" value="InterPro"/>
</dbReference>
<gene>
    <name evidence="6" type="ORF">QBC33DRAFT_564050</name>
</gene>
<sequence>MLTPFLLAAIPLLVVYLIREIHYRRFKQHADLPQLQPSFIWGHLKAFNEFLSRGSPDRHVDYVFTEIKEALGNPSVVFLDLRPVSYLMCIINGHEVAEQISRSSKLFQWSTPKSPTLADLQRLTGPESLLNKEGEEWKTLRRRFNPGFAPQHLMTLLPCVLDKTWYFLGHLDSYARTGEVFGLDELCTNLTFDIIGAVTMDVDFDAQLGQSRQSEFIDLYRKLILSYSGAYNNRIIPLNLRTQFYRWRLSRRIDQLLQSLIQQKFAEQRQLGSSAKSRSVLSLSLQDTETLTPALVRQTCDQLKTFLFAGHDTTSILLQWVFYELSRTPRALAAVRAELDDIFGPDSDPAVVRARLLAQGDEATRRMTYTSAVIKETLRLYPPAGTARMAPPGSGMMVRLPETGAEVCLDGIVLYNCATIVQRDRAVFGDSADDFVPERWLGNTDTSMSTNGGGDGLEEKAGGEDGRGGGGRVPASAWRPFERGPRNCIGQELANLEARVILACVLRRYDFVKVGLGESVLDEKGLPVVNGKGQYEVKAELYSTNQITSKPVDGTKVRVKLSPTASGNLS</sequence>
<dbReference type="RefSeq" id="XP_060278438.1">
    <property type="nucleotide sequence ID" value="XM_060430329.1"/>
</dbReference>
<keyword evidence="1 4" id="KW-0349">Heme</keyword>
<dbReference type="InterPro" id="IPR002401">
    <property type="entry name" value="Cyt_P450_E_grp-I"/>
</dbReference>
<dbReference type="InterPro" id="IPR001128">
    <property type="entry name" value="Cyt_P450"/>
</dbReference>
<comment type="cofactor">
    <cofactor evidence="4">
        <name>heme</name>
        <dbReference type="ChEBI" id="CHEBI:30413"/>
    </cofactor>
</comment>
<feature type="region of interest" description="Disordered" evidence="5">
    <location>
        <begin position="439"/>
        <end position="477"/>
    </location>
</feature>
<evidence type="ECO:0000313" key="6">
    <source>
        <dbReference type="EMBL" id="KAK1762225.1"/>
    </source>
</evidence>
<evidence type="ECO:0000256" key="1">
    <source>
        <dbReference type="ARBA" id="ARBA00022617"/>
    </source>
</evidence>
<accession>A0AAJ0FIL6</accession>
<dbReference type="CDD" id="cd11051">
    <property type="entry name" value="CYP59-like"/>
    <property type="match status" value="1"/>
</dbReference>
<dbReference type="EMBL" id="MU839041">
    <property type="protein sequence ID" value="KAK1762225.1"/>
    <property type="molecule type" value="Genomic_DNA"/>
</dbReference>
<dbReference type="PANTHER" id="PTHR24305">
    <property type="entry name" value="CYTOCHROME P450"/>
    <property type="match status" value="1"/>
</dbReference>
<organism evidence="6 7">
    <name type="scientific">Phialemonium atrogriseum</name>
    <dbReference type="NCBI Taxonomy" id="1093897"/>
    <lineage>
        <taxon>Eukaryota</taxon>
        <taxon>Fungi</taxon>
        <taxon>Dikarya</taxon>
        <taxon>Ascomycota</taxon>
        <taxon>Pezizomycotina</taxon>
        <taxon>Sordariomycetes</taxon>
        <taxon>Sordariomycetidae</taxon>
        <taxon>Cephalothecales</taxon>
        <taxon>Cephalothecaceae</taxon>
        <taxon>Phialemonium</taxon>
    </lineage>
</organism>
<evidence type="ECO:0000256" key="5">
    <source>
        <dbReference type="SAM" id="MobiDB-lite"/>
    </source>
</evidence>
<dbReference type="GO" id="GO:0005506">
    <property type="term" value="F:iron ion binding"/>
    <property type="evidence" value="ECO:0007669"/>
    <property type="project" value="InterPro"/>
</dbReference>
<comment type="caution">
    <text evidence="6">The sequence shown here is derived from an EMBL/GenBank/DDBJ whole genome shotgun (WGS) entry which is preliminary data.</text>
</comment>
<dbReference type="Gene3D" id="1.10.630.10">
    <property type="entry name" value="Cytochrome P450"/>
    <property type="match status" value="1"/>
</dbReference>
<dbReference type="SUPFAM" id="SSF48264">
    <property type="entry name" value="Cytochrome P450"/>
    <property type="match status" value="1"/>
</dbReference>
<proteinExistence type="predicted"/>